<accession>A0A4R7RKD6</accession>
<dbReference type="InterPro" id="IPR011006">
    <property type="entry name" value="CheY-like_superfamily"/>
</dbReference>
<organism evidence="8 9">
    <name type="scientific">Prosthecobacter fusiformis</name>
    <dbReference type="NCBI Taxonomy" id="48464"/>
    <lineage>
        <taxon>Bacteria</taxon>
        <taxon>Pseudomonadati</taxon>
        <taxon>Verrucomicrobiota</taxon>
        <taxon>Verrucomicrobiia</taxon>
        <taxon>Verrucomicrobiales</taxon>
        <taxon>Verrucomicrobiaceae</taxon>
        <taxon>Prosthecobacter</taxon>
    </lineage>
</organism>
<dbReference type="AlphaFoldDB" id="A0A4R7RKD6"/>
<evidence type="ECO:0000256" key="4">
    <source>
        <dbReference type="ARBA" id="ARBA00023163"/>
    </source>
</evidence>
<dbReference type="GO" id="GO:0000160">
    <property type="term" value="P:phosphorelay signal transduction system"/>
    <property type="evidence" value="ECO:0007669"/>
    <property type="project" value="InterPro"/>
</dbReference>
<reference evidence="8 9" key="1">
    <citation type="submission" date="2019-03" db="EMBL/GenBank/DDBJ databases">
        <title>Genomic Encyclopedia of Archaeal and Bacterial Type Strains, Phase II (KMG-II): from individual species to whole genera.</title>
        <authorList>
            <person name="Goeker M."/>
        </authorList>
    </citation>
    <scope>NUCLEOTIDE SEQUENCE [LARGE SCALE GENOMIC DNA]</scope>
    <source>
        <strain evidence="8 9">ATCC 25309</strain>
    </source>
</reference>
<dbReference type="InterPro" id="IPR000792">
    <property type="entry name" value="Tscrpt_reg_LuxR_C"/>
</dbReference>
<dbReference type="PROSITE" id="PS50110">
    <property type="entry name" value="RESPONSE_REGULATORY"/>
    <property type="match status" value="1"/>
</dbReference>
<protein>
    <submittedName>
        <fullName evidence="8">LuxR family two component transcriptional regulator</fullName>
    </submittedName>
</protein>
<dbReference type="Gene3D" id="3.40.50.2300">
    <property type="match status" value="1"/>
</dbReference>
<keyword evidence="1 5" id="KW-0597">Phosphoprotein</keyword>
<keyword evidence="4" id="KW-0804">Transcription</keyword>
<feature type="modified residue" description="4-aspartylphosphate" evidence="5">
    <location>
        <position position="58"/>
    </location>
</feature>
<evidence type="ECO:0000256" key="1">
    <source>
        <dbReference type="ARBA" id="ARBA00022553"/>
    </source>
</evidence>
<evidence type="ECO:0000256" key="2">
    <source>
        <dbReference type="ARBA" id="ARBA00023015"/>
    </source>
</evidence>
<evidence type="ECO:0000256" key="3">
    <source>
        <dbReference type="ARBA" id="ARBA00023125"/>
    </source>
</evidence>
<dbReference type="InterPro" id="IPR039420">
    <property type="entry name" value="WalR-like"/>
</dbReference>
<evidence type="ECO:0000313" key="9">
    <source>
        <dbReference type="Proteomes" id="UP000295662"/>
    </source>
</evidence>
<dbReference type="PRINTS" id="PR00038">
    <property type="entry name" value="HTHLUXR"/>
</dbReference>
<dbReference type="Pfam" id="PF00072">
    <property type="entry name" value="Response_reg"/>
    <property type="match status" value="1"/>
</dbReference>
<dbReference type="SMART" id="SM00421">
    <property type="entry name" value="HTH_LUXR"/>
    <property type="match status" value="1"/>
</dbReference>
<evidence type="ECO:0000313" key="8">
    <source>
        <dbReference type="EMBL" id="TDU63093.1"/>
    </source>
</evidence>
<dbReference type="InterPro" id="IPR001789">
    <property type="entry name" value="Sig_transdc_resp-reg_receiver"/>
</dbReference>
<dbReference type="InterPro" id="IPR058245">
    <property type="entry name" value="NreC/VraR/RcsB-like_REC"/>
</dbReference>
<dbReference type="SUPFAM" id="SSF52172">
    <property type="entry name" value="CheY-like"/>
    <property type="match status" value="1"/>
</dbReference>
<dbReference type="CDD" id="cd06170">
    <property type="entry name" value="LuxR_C_like"/>
    <property type="match status" value="1"/>
</dbReference>
<evidence type="ECO:0000259" key="6">
    <source>
        <dbReference type="PROSITE" id="PS50043"/>
    </source>
</evidence>
<dbReference type="EMBL" id="SOCA01000016">
    <property type="protein sequence ID" value="TDU63093.1"/>
    <property type="molecule type" value="Genomic_DNA"/>
</dbReference>
<dbReference type="Proteomes" id="UP000295662">
    <property type="component" value="Unassembled WGS sequence"/>
</dbReference>
<dbReference type="RefSeq" id="WP_341806125.1">
    <property type="nucleotide sequence ID" value="NZ_SOCA01000016.1"/>
</dbReference>
<dbReference type="PROSITE" id="PS50043">
    <property type="entry name" value="HTH_LUXR_2"/>
    <property type="match status" value="1"/>
</dbReference>
<dbReference type="CDD" id="cd17535">
    <property type="entry name" value="REC_NarL-like"/>
    <property type="match status" value="1"/>
</dbReference>
<gene>
    <name evidence="8" type="ORF">EI77_04515</name>
</gene>
<dbReference type="Pfam" id="PF00196">
    <property type="entry name" value="GerE"/>
    <property type="match status" value="1"/>
</dbReference>
<sequence>MPIERITVLLAEDHTIVRQGLRALLELEGDMRVIGEAENGRQAVELTRKLSPALVVMDIAMPLLNGLEATRQILAEKPATKILILSAHSDDAYVNLVMTLGASGYLIKQTAARVLPEAIRKIHQGHSFFSPSISRRLLQQKSSQRGDPNVRKTASPLTSREMEVLQLIAEGNANKETAEELNISIKTVEKHRQSLMHKLNIHDTARLTRYAIATGIIESSVQVTII</sequence>
<dbReference type="PANTHER" id="PTHR43214">
    <property type="entry name" value="TWO-COMPONENT RESPONSE REGULATOR"/>
    <property type="match status" value="1"/>
</dbReference>
<dbReference type="GO" id="GO:0003677">
    <property type="term" value="F:DNA binding"/>
    <property type="evidence" value="ECO:0007669"/>
    <property type="project" value="UniProtKB-KW"/>
</dbReference>
<dbReference type="InterPro" id="IPR016032">
    <property type="entry name" value="Sig_transdc_resp-reg_C-effctor"/>
</dbReference>
<evidence type="ECO:0000259" key="7">
    <source>
        <dbReference type="PROSITE" id="PS50110"/>
    </source>
</evidence>
<keyword evidence="2" id="KW-0805">Transcription regulation</keyword>
<feature type="domain" description="Response regulatory" evidence="7">
    <location>
        <begin position="7"/>
        <end position="123"/>
    </location>
</feature>
<feature type="domain" description="HTH luxR-type" evidence="6">
    <location>
        <begin position="150"/>
        <end position="215"/>
    </location>
</feature>
<keyword evidence="9" id="KW-1185">Reference proteome</keyword>
<evidence type="ECO:0000256" key="5">
    <source>
        <dbReference type="PROSITE-ProRule" id="PRU00169"/>
    </source>
</evidence>
<proteinExistence type="predicted"/>
<dbReference type="PANTHER" id="PTHR43214:SF41">
    <property type="entry name" value="NITRATE_NITRITE RESPONSE REGULATOR PROTEIN NARP"/>
    <property type="match status" value="1"/>
</dbReference>
<comment type="caution">
    <text evidence="8">The sequence shown here is derived from an EMBL/GenBank/DDBJ whole genome shotgun (WGS) entry which is preliminary data.</text>
</comment>
<dbReference type="SMART" id="SM00448">
    <property type="entry name" value="REC"/>
    <property type="match status" value="1"/>
</dbReference>
<name>A0A4R7RKD6_9BACT</name>
<dbReference type="GO" id="GO:0006355">
    <property type="term" value="P:regulation of DNA-templated transcription"/>
    <property type="evidence" value="ECO:0007669"/>
    <property type="project" value="InterPro"/>
</dbReference>
<keyword evidence="3" id="KW-0238">DNA-binding</keyword>
<dbReference type="SUPFAM" id="SSF46894">
    <property type="entry name" value="C-terminal effector domain of the bipartite response regulators"/>
    <property type="match status" value="1"/>
</dbReference>